<feature type="transmembrane region" description="Helical" evidence="1">
    <location>
        <begin position="461"/>
        <end position="481"/>
    </location>
</feature>
<feature type="transmembrane region" description="Helical" evidence="1">
    <location>
        <begin position="372"/>
        <end position="391"/>
    </location>
</feature>
<feature type="transmembrane region" description="Helical" evidence="1">
    <location>
        <begin position="542"/>
        <end position="560"/>
    </location>
</feature>
<feature type="transmembrane region" description="Helical" evidence="1">
    <location>
        <begin position="655"/>
        <end position="679"/>
    </location>
</feature>
<evidence type="ECO:0000313" key="4">
    <source>
        <dbReference type="Proteomes" id="UP000694846"/>
    </source>
</evidence>
<keyword evidence="1" id="KW-0812">Transmembrane</keyword>
<dbReference type="GO" id="GO:0016747">
    <property type="term" value="F:acyltransferase activity, transferring groups other than amino-acyl groups"/>
    <property type="evidence" value="ECO:0007669"/>
    <property type="project" value="InterPro"/>
</dbReference>
<feature type="transmembrane region" description="Helical" evidence="1">
    <location>
        <begin position="324"/>
        <end position="351"/>
    </location>
</feature>
<feature type="transmembrane region" description="Helical" evidence="1">
    <location>
        <begin position="580"/>
        <end position="604"/>
    </location>
</feature>
<dbReference type="Pfam" id="PF01757">
    <property type="entry name" value="Acyl_transf_3"/>
    <property type="match status" value="1"/>
</dbReference>
<protein>
    <submittedName>
        <fullName evidence="5">Nose resistant to fluoxetine protein 6-like</fullName>
    </submittedName>
</protein>
<keyword evidence="1" id="KW-1133">Transmembrane helix</keyword>
<dbReference type="OrthoDB" id="10006435at2759"/>
<gene>
    <name evidence="5" type="primary">LOC112690978</name>
</gene>
<keyword evidence="2" id="KW-0732">Signal</keyword>
<dbReference type="Proteomes" id="UP000694846">
    <property type="component" value="Unplaced"/>
</dbReference>
<name>A0A8B8GDX0_9HEMI</name>
<reference evidence="5" key="1">
    <citation type="submission" date="2025-08" db="UniProtKB">
        <authorList>
            <consortium name="RefSeq"/>
        </authorList>
    </citation>
    <scope>IDENTIFICATION</scope>
</reference>
<dbReference type="RefSeq" id="XP_025420867.1">
    <property type="nucleotide sequence ID" value="XM_025565082.1"/>
</dbReference>
<feature type="domain" description="Nose resistant-to-fluoxetine protein N-terminal" evidence="3">
    <location>
        <begin position="54"/>
        <end position="206"/>
    </location>
</feature>
<sequence length="701" mass="80497">MFYPSFRSVVVLIVAVTLVQINGQTNNTQMQPQLWASDLFYRALANFTVRNVGSTACRNQSEMYDRNLKNHTNWAVRMAESWNRHPNGFLSGNTFHMGLYDECIDIHRPIKGQYCLSEIKLIPSAENYISHNEVHNRNNIGSWQNVLGWIDYPDQIQRNILNLGICIPDSCSSSDLQRTLQNELDKVFLQEQIKTVVKVDPHLCTVKEDIYPKSIGFYITSAIFVVLIFLCCVASIHQYTTISCQLDTPNNKNCTHSIFYSFSFIKNGKDLCMYDKKSKLNVIYGFKLLIMSFIIFGHRLMYFAGNPMNNVKTMENMYINGPDIILTSMNLVDPFFFISGYLIYITITPVFQKSEPTLMKIVNQITYITTKILPAYCAIMVITTNIVPFLGDGPLWAKSTGTEAEICKNYWWTNVLFISNYFDAKYQCLIGSWYISCHMQFVIIGVIIVCVYTKNATYGEILNGVLIGVSLLLSFIITYVGKRDGILKIHLLFLKNPRGSITFNHSYRETHMRAIPFLVGLASGYIVKKLKEKKLKLSQKTVYGGTTLVTLVCLYVQLLGAEFYKNKRPYYPIEHALYQTLSHCTWTIICVWICFCHFTTGYGLLTNVISNKLSVILGKLTYSVFLVNFPVLQMLQIQQRVPLYILPSTVLEMWIYGLFKCYLMGFIFYMIVEAPFINLTKHLFGRRKKDISSNTNVLPVE</sequence>
<evidence type="ECO:0000256" key="2">
    <source>
        <dbReference type="SAM" id="SignalP"/>
    </source>
</evidence>
<evidence type="ECO:0000313" key="5">
    <source>
        <dbReference type="RefSeq" id="XP_025420867.1"/>
    </source>
</evidence>
<evidence type="ECO:0000259" key="3">
    <source>
        <dbReference type="SMART" id="SM00703"/>
    </source>
</evidence>
<feature type="transmembrane region" description="Helical" evidence="1">
    <location>
        <begin position="514"/>
        <end position="530"/>
    </location>
</feature>
<feature type="transmembrane region" description="Helical" evidence="1">
    <location>
        <begin position="433"/>
        <end position="452"/>
    </location>
</feature>
<dbReference type="GeneID" id="112690978"/>
<feature type="transmembrane region" description="Helical" evidence="1">
    <location>
        <begin position="282"/>
        <end position="304"/>
    </location>
</feature>
<keyword evidence="1" id="KW-0472">Membrane</keyword>
<keyword evidence="4" id="KW-1185">Reference proteome</keyword>
<evidence type="ECO:0000256" key="1">
    <source>
        <dbReference type="SAM" id="Phobius"/>
    </source>
</evidence>
<dbReference type="PANTHER" id="PTHR11161:SF71">
    <property type="entry name" value="NOSE RESISTANT-TO-FLUOXETINE PROTEIN N-TERMINAL DOMAIN-CONTAINING PROTEIN"/>
    <property type="match status" value="1"/>
</dbReference>
<dbReference type="SMART" id="SM00703">
    <property type="entry name" value="NRF"/>
    <property type="match status" value="1"/>
</dbReference>
<dbReference type="AlphaFoldDB" id="A0A8B8GDX0"/>
<dbReference type="PANTHER" id="PTHR11161">
    <property type="entry name" value="O-ACYLTRANSFERASE"/>
    <property type="match status" value="1"/>
</dbReference>
<feature type="chain" id="PRO_5034956501" evidence="2">
    <location>
        <begin position="24"/>
        <end position="701"/>
    </location>
</feature>
<dbReference type="InterPro" id="IPR006621">
    <property type="entry name" value="Nose-resist-to-fluoxetine_N"/>
</dbReference>
<dbReference type="InterPro" id="IPR002656">
    <property type="entry name" value="Acyl_transf_3_dom"/>
</dbReference>
<proteinExistence type="predicted"/>
<dbReference type="Pfam" id="PF20146">
    <property type="entry name" value="NRF"/>
    <property type="match status" value="1"/>
</dbReference>
<organism evidence="4 5">
    <name type="scientific">Sipha flava</name>
    <name type="common">yellow sugarcane aphid</name>
    <dbReference type="NCBI Taxonomy" id="143950"/>
    <lineage>
        <taxon>Eukaryota</taxon>
        <taxon>Metazoa</taxon>
        <taxon>Ecdysozoa</taxon>
        <taxon>Arthropoda</taxon>
        <taxon>Hexapoda</taxon>
        <taxon>Insecta</taxon>
        <taxon>Pterygota</taxon>
        <taxon>Neoptera</taxon>
        <taxon>Paraneoptera</taxon>
        <taxon>Hemiptera</taxon>
        <taxon>Sternorrhyncha</taxon>
        <taxon>Aphidomorpha</taxon>
        <taxon>Aphidoidea</taxon>
        <taxon>Aphididae</taxon>
        <taxon>Sipha</taxon>
    </lineage>
</organism>
<dbReference type="InterPro" id="IPR052728">
    <property type="entry name" value="O2_lipid_transport_reg"/>
</dbReference>
<feature type="signal peptide" evidence="2">
    <location>
        <begin position="1"/>
        <end position="23"/>
    </location>
</feature>
<feature type="transmembrane region" description="Helical" evidence="1">
    <location>
        <begin position="215"/>
        <end position="236"/>
    </location>
</feature>
<accession>A0A8B8GDX0</accession>
<feature type="transmembrane region" description="Helical" evidence="1">
    <location>
        <begin position="616"/>
        <end position="635"/>
    </location>
</feature>